<dbReference type="Proteomes" id="UP000054653">
    <property type="component" value="Unassembled WGS sequence"/>
</dbReference>
<evidence type="ECO:0000256" key="1">
    <source>
        <dbReference type="SAM" id="Phobius"/>
    </source>
</evidence>
<dbReference type="EMBL" id="JYDI01000342">
    <property type="protein sequence ID" value="KRY45635.1"/>
    <property type="molecule type" value="Genomic_DNA"/>
</dbReference>
<comment type="caution">
    <text evidence="2">The sequence shown here is derived from an EMBL/GenBank/DDBJ whole genome shotgun (WGS) entry which is preliminary data.</text>
</comment>
<reference evidence="2 3" key="1">
    <citation type="submission" date="2015-01" db="EMBL/GenBank/DDBJ databases">
        <title>Evolution of Trichinella species and genotypes.</title>
        <authorList>
            <person name="Korhonen P.K."/>
            <person name="Edoardo P."/>
            <person name="Giuseppe L.R."/>
            <person name="Gasser R.B."/>
        </authorList>
    </citation>
    <scope>NUCLEOTIDE SEQUENCE [LARGE SCALE GENOMIC DNA]</scope>
    <source>
        <strain evidence="2">ISS120</strain>
    </source>
</reference>
<organism evidence="2 3">
    <name type="scientific">Trichinella britovi</name>
    <name type="common">Parasitic roundworm</name>
    <dbReference type="NCBI Taxonomy" id="45882"/>
    <lineage>
        <taxon>Eukaryota</taxon>
        <taxon>Metazoa</taxon>
        <taxon>Ecdysozoa</taxon>
        <taxon>Nematoda</taxon>
        <taxon>Enoplea</taxon>
        <taxon>Dorylaimia</taxon>
        <taxon>Trichinellida</taxon>
        <taxon>Trichinellidae</taxon>
        <taxon>Trichinella</taxon>
    </lineage>
</organism>
<gene>
    <name evidence="2" type="ORF">T03_10706</name>
</gene>
<feature type="transmembrane region" description="Helical" evidence="1">
    <location>
        <begin position="14"/>
        <end position="32"/>
    </location>
</feature>
<accession>A0A0V1CA81</accession>
<keyword evidence="1" id="KW-0472">Membrane</keyword>
<evidence type="ECO:0000313" key="2">
    <source>
        <dbReference type="EMBL" id="KRY45635.1"/>
    </source>
</evidence>
<evidence type="ECO:0000313" key="3">
    <source>
        <dbReference type="Proteomes" id="UP000054653"/>
    </source>
</evidence>
<protein>
    <submittedName>
        <fullName evidence="2">Uncharacterized protein</fullName>
    </submittedName>
</protein>
<keyword evidence="3" id="KW-1185">Reference proteome</keyword>
<name>A0A0V1CA81_TRIBR</name>
<proteinExistence type="predicted"/>
<dbReference type="AlphaFoldDB" id="A0A0V1CA81"/>
<keyword evidence="1" id="KW-1133">Transmembrane helix</keyword>
<sequence length="62" mass="7093">MKQSASGDLLLWDVTLNFVIYFILGVTTNEILERDKAATNKILPQKSGRSYRGNQFYTSESY</sequence>
<keyword evidence="1" id="KW-0812">Transmembrane</keyword>